<dbReference type="AlphaFoldDB" id="A0AA35Q7Y1"/>
<organism evidence="2 3">
    <name type="scientific">Clonostachys chloroleuca</name>
    <dbReference type="NCBI Taxonomy" id="1926264"/>
    <lineage>
        <taxon>Eukaryota</taxon>
        <taxon>Fungi</taxon>
        <taxon>Dikarya</taxon>
        <taxon>Ascomycota</taxon>
        <taxon>Pezizomycotina</taxon>
        <taxon>Sordariomycetes</taxon>
        <taxon>Hypocreomycetidae</taxon>
        <taxon>Hypocreales</taxon>
        <taxon>Bionectriaceae</taxon>
        <taxon>Clonostachys</taxon>
    </lineage>
</organism>
<evidence type="ECO:0000313" key="2">
    <source>
        <dbReference type="EMBL" id="CAI6095282.1"/>
    </source>
</evidence>
<keyword evidence="3" id="KW-1185">Reference proteome</keyword>
<protein>
    <submittedName>
        <fullName evidence="2">Uncharacterized protein</fullName>
    </submittedName>
</protein>
<proteinExistence type="predicted"/>
<name>A0AA35Q7Y1_9HYPO</name>
<dbReference type="Proteomes" id="UP001160390">
    <property type="component" value="Unassembled WGS sequence"/>
</dbReference>
<comment type="caution">
    <text evidence="2">The sequence shown here is derived from an EMBL/GenBank/DDBJ whole genome shotgun (WGS) entry which is preliminary data.</text>
</comment>
<dbReference type="EMBL" id="CABFNP030001263">
    <property type="protein sequence ID" value="CAI6095282.1"/>
    <property type="molecule type" value="Genomic_DNA"/>
</dbReference>
<evidence type="ECO:0000313" key="3">
    <source>
        <dbReference type="Proteomes" id="UP001160390"/>
    </source>
</evidence>
<accession>A0AA35Q7Y1</accession>
<sequence>MPGVLLTLYHRYGDFTIPTKALQERNVETVASLLSWKTSLPRVLQVNENNFDTRHVPQLLLLQQERDTRSQTIHVKDIQPTLPTSRSRIRPRATDSGKSTAMLLLFANVTQSSPETDLEMHLSTCFRALDEFGLSWQNAKTARECLLLLQRQWEAKSETERSSLRRVATLSTITDPAQTKRHCGSHGQSSSMAQEEGLDMQTQASGSVHESLVDGQSLDMNAEFDWDYMVAFPLIQPPQESL</sequence>
<feature type="region of interest" description="Disordered" evidence="1">
    <location>
        <begin position="175"/>
        <end position="211"/>
    </location>
</feature>
<evidence type="ECO:0000256" key="1">
    <source>
        <dbReference type="SAM" id="MobiDB-lite"/>
    </source>
</evidence>
<reference evidence="2" key="1">
    <citation type="submission" date="2023-01" db="EMBL/GenBank/DDBJ databases">
        <authorList>
            <person name="Piombo E."/>
        </authorList>
    </citation>
    <scope>NUCLEOTIDE SEQUENCE</scope>
</reference>
<gene>
    <name evidence="2" type="ORF">CCHLO57077_00017164</name>
</gene>